<evidence type="ECO:0000313" key="2">
    <source>
        <dbReference type="Proteomes" id="UP000092124"/>
    </source>
</evidence>
<organism evidence="1 2">
    <name type="scientific">Neotoma lepida</name>
    <name type="common">Desert woodrat</name>
    <dbReference type="NCBI Taxonomy" id="56216"/>
    <lineage>
        <taxon>Eukaryota</taxon>
        <taxon>Metazoa</taxon>
        <taxon>Chordata</taxon>
        <taxon>Craniata</taxon>
        <taxon>Vertebrata</taxon>
        <taxon>Euteleostomi</taxon>
        <taxon>Mammalia</taxon>
        <taxon>Eutheria</taxon>
        <taxon>Euarchontoglires</taxon>
        <taxon>Glires</taxon>
        <taxon>Rodentia</taxon>
        <taxon>Myomorpha</taxon>
        <taxon>Muroidea</taxon>
        <taxon>Cricetidae</taxon>
        <taxon>Neotominae</taxon>
        <taxon>Neotoma</taxon>
    </lineage>
</organism>
<dbReference type="EMBL" id="LZPO01118625">
    <property type="protein sequence ID" value="OBS56926.1"/>
    <property type="molecule type" value="Genomic_DNA"/>
</dbReference>
<accession>A0A1A6FSJ3</accession>
<dbReference type="OrthoDB" id="414175at2759"/>
<evidence type="ECO:0000313" key="1">
    <source>
        <dbReference type="EMBL" id="OBS56926.1"/>
    </source>
</evidence>
<sequence>MHHHEHHHLQAPNKEEILKMSEAERVELSNSFRVYCIILVTPKDVRLWAAVKETWFKHCDKAEFFSSERV</sequence>
<reference evidence="1 2" key="1">
    <citation type="submission" date="2016-06" db="EMBL/GenBank/DDBJ databases">
        <title>The Draft Genome Sequence and Annotation of the Desert Woodrat Neotoma lepida.</title>
        <authorList>
            <person name="Campbell M."/>
            <person name="Oakeson K.F."/>
            <person name="Yandell M."/>
            <person name="Halpert J.R."/>
            <person name="Dearing D."/>
        </authorList>
    </citation>
    <scope>NUCLEOTIDE SEQUENCE [LARGE SCALE GENOMIC DNA]</scope>
    <source>
        <strain evidence="1">417</strain>
        <tissue evidence="1">Liver</tissue>
    </source>
</reference>
<name>A0A1A6FSJ3_NEOLE</name>
<protein>
    <submittedName>
        <fullName evidence="1">Uncharacterized protein</fullName>
    </submittedName>
</protein>
<gene>
    <name evidence="1" type="ORF">A6R68_11949</name>
</gene>
<comment type="caution">
    <text evidence="1">The sequence shown here is derived from an EMBL/GenBank/DDBJ whole genome shotgun (WGS) entry which is preliminary data.</text>
</comment>
<proteinExistence type="predicted"/>
<keyword evidence="2" id="KW-1185">Reference proteome</keyword>
<dbReference type="AlphaFoldDB" id="A0A1A6FSJ3"/>
<dbReference type="Proteomes" id="UP000092124">
    <property type="component" value="Unassembled WGS sequence"/>
</dbReference>
<feature type="non-terminal residue" evidence="1">
    <location>
        <position position="70"/>
    </location>
</feature>
<dbReference type="STRING" id="56216.A0A1A6FSJ3"/>